<gene>
    <name evidence="1" type="ordered locus">BARCL_0818</name>
</gene>
<name>E6YI11_BARC7</name>
<protein>
    <submittedName>
        <fullName evidence="1">Uncharacterized protein</fullName>
    </submittedName>
</protein>
<dbReference type="Proteomes" id="UP000009101">
    <property type="component" value="Chromosome"/>
</dbReference>
<sequence length="67" mass="7695">MTSELQISFKTNSTKSADSVCDKPTFLQTAPAKSARVTVLLVIIITYLNIKNYKEIYTFYLNMVKWL</sequence>
<reference evidence="2" key="1">
    <citation type="submission" date="2009-11" db="EMBL/GenBank/DDBJ databases">
        <title>Genome sequencing of Bartonella species and comparative genomics.</title>
        <authorList>
            <person name="Engel P."/>
            <person name="Salzburger W."/>
            <person name="Marius L."/>
            <person name="Chao-Chin C."/>
            <person name="Soichi M."/>
            <person name="Christa L."/>
            <person name="Alexandra C."/>
            <person name="Aurelie L."/>
            <person name="Claudine M."/>
            <person name="Stephan S.C."/>
            <person name="Christoph D."/>
        </authorList>
    </citation>
    <scope>NUCLEOTIDE SEQUENCE [LARGE SCALE GENOMIC DNA]</scope>
    <source>
        <strain evidence="2">CIP 104772 / 73</strain>
    </source>
</reference>
<evidence type="ECO:0000313" key="2">
    <source>
        <dbReference type="Proteomes" id="UP000009101"/>
    </source>
</evidence>
<dbReference type="HOGENOM" id="CLU_2803756_0_0_5"/>
<organism evidence="1 2">
    <name type="scientific">Bartonella clarridgeiae (strain CCUG 45776 / CIP 104772 / 73)</name>
    <dbReference type="NCBI Taxonomy" id="696125"/>
    <lineage>
        <taxon>Bacteria</taxon>
        <taxon>Pseudomonadati</taxon>
        <taxon>Pseudomonadota</taxon>
        <taxon>Alphaproteobacteria</taxon>
        <taxon>Hyphomicrobiales</taxon>
        <taxon>Bartonellaceae</taxon>
        <taxon>Bartonella</taxon>
    </lineage>
</organism>
<evidence type="ECO:0000313" key="1">
    <source>
        <dbReference type="EMBL" id="CBI76499.1"/>
    </source>
</evidence>
<proteinExistence type="predicted"/>
<accession>E6YI11</accession>
<dbReference type="KEGG" id="bcd:BARCL_0818"/>
<dbReference type="EMBL" id="FN645454">
    <property type="protein sequence ID" value="CBI76499.1"/>
    <property type="molecule type" value="Genomic_DNA"/>
</dbReference>
<dbReference type="AlphaFoldDB" id="E6YI11"/>
<reference evidence="1 2" key="2">
    <citation type="journal article" date="2011" name="PLoS Genet.">
        <title>Parallel evolution of a type IV secretion system in radiating lineages of the host-restricted bacterial pathogen Bartonella.</title>
        <authorList>
            <person name="Engel P."/>
            <person name="Salzburger W."/>
            <person name="Liesch M."/>
            <person name="Chang C.C."/>
            <person name="Maruyama S."/>
            <person name="Lanz C."/>
            <person name="Calteau A."/>
            <person name="Lajus A."/>
            <person name="Medigue C."/>
            <person name="Schuster S.C."/>
            <person name="Dehio C."/>
        </authorList>
    </citation>
    <scope>NUCLEOTIDE SEQUENCE [LARGE SCALE GENOMIC DNA]</scope>
    <source>
        <strain evidence="2">CIP 104772 / 73</strain>
    </source>
</reference>
<keyword evidence="2" id="KW-1185">Reference proteome</keyword>